<dbReference type="PANTHER" id="PTHR37984:SF5">
    <property type="entry name" value="PROTEIN NYNRIN-LIKE"/>
    <property type="match status" value="1"/>
</dbReference>
<organism evidence="1 2">
    <name type="scientific">Solanum pennellii</name>
    <name type="common">Tomato</name>
    <name type="synonym">Lycopersicon pennellii</name>
    <dbReference type="NCBI Taxonomy" id="28526"/>
    <lineage>
        <taxon>Eukaryota</taxon>
        <taxon>Viridiplantae</taxon>
        <taxon>Streptophyta</taxon>
        <taxon>Embryophyta</taxon>
        <taxon>Tracheophyta</taxon>
        <taxon>Spermatophyta</taxon>
        <taxon>Magnoliopsida</taxon>
        <taxon>eudicotyledons</taxon>
        <taxon>Gunneridae</taxon>
        <taxon>Pentapetalae</taxon>
        <taxon>asterids</taxon>
        <taxon>lamiids</taxon>
        <taxon>Solanales</taxon>
        <taxon>Solanaceae</taxon>
        <taxon>Solanoideae</taxon>
        <taxon>Solaneae</taxon>
        <taxon>Solanum</taxon>
        <taxon>Solanum subgen. Lycopersicon</taxon>
    </lineage>
</organism>
<sequence>MTLQVLREHQSYAKFSKYEFWLRSVSFLGHVVSDQGVEVDPKNIEAIKNCPKPLTPTHNRSFLGLSNYYRRFVEGFSSIVSPLTALTKKKAKFECSETCEKRFQELKD</sequence>
<reference evidence="1" key="1">
    <citation type="journal article" date="2014" name="Nat. Genet.">
        <title>The genome of the stress-tolerant wild tomato species Solanum pennellii.</title>
        <authorList>
            <person name="Bolger A."/>
            <person name="Scossa F."/>
            <person name="Bolger M.E."/>
            <person name="Lanz C."/>
            <person name="Maumus F."/>
            <person name="Tohge T."/>
            <person name="Quesneville H."/>
            <person name="Alseekh S."/>
            <person name="Sorensen I."/>
            <person name="Lichtenstein G."/>
            <person name="Fich E.A."/>
            <person name="Conte M."/>
            <person name="Keller H."/>
            <person name="Schneeberger K."/>
            <person name="Schwacke R."/>
            <person name="Ofner I."/>
            <person name="Vrebalov J."/>
            <person name="Xu Y."/>
            <person name="Osorio S."/>
            <person name="Aflitos S.A."/>
            <person name="Schijlen E."/>
            <person name="Jimenez-Gomez J.M."/>
            <person name="Ryngajllo M."/>
            <person name="Kimura S."/>
            <person name="Kumar R."/>
            <person name="Koenig D."/>
            <person name="Headland L.R."/>
            <person name="Maloof J.N."/>
            <person name="Sinha N."/>
            <person name="van Ham R.C."/>
            <person name="Lankhorst R.K."/>
            <person name="Mao L."/>
            <person name="Vogel A."/>
            <person name="Arsova B."/>
            <person name="Panstruga R."/>
            <person name="Fei Z."/>
            <person name="Rose J.K."/>
            <person name="Zamir D."/>
            <person name="Carrari F."/>
            <person name="Giovannoni J.J."/>
            <person name="Weigel D."/>
            <person name="Usadel B."/>
            <person name="Fernie A.R."/>
        </authorList>
    </citation>
    <scope>NUCLEOTIDE SEQUENCE [LARGE SCALE GENOMIC DNA]</scope>
    <source>
        <strain evidence="1">cv. LA0716</strain>
    </source>
</reference>
<dbReference type="PANTHER" id="PTHR37984">
    <property type="entry name" value="PROTEIN CBG26694"/>
    <property type="match status" value="1"/>
</dbReference>
<dbReference type="InterPro" id="IPR043502">
    <property type="entry name" value="DNA/RNA_pol_sf"/>
</dbReference>
<gene>
    <name evidence="2" type="primary">LOC107024843</name>
</gene>
<dbReference type="Gene3D" id="3.30.70.270">
    <property type="match status" value="2"/>
</dbReference>
<evidence type="ECO:0000313" key="2">
    <source>
        <dbReference type="RefSeq" id="XP_015081274.1"/>
    </source>
</evidence>
<proteinExistence type="predicted"/>
<dbReference type="SUPFAM" id="SSF56672">
    <property type="entry name" value="DNA/RNA polymerases"/>
    <property type="match status" value="1"/>
</dbReference>
<protein>
    <submittedName>
        <fullName evidence="2">Uncharacterized protein LOC107024843</fullName>
    </submittedName>
</protein>
<keyword evidence="1" id="KW-1185">Reference proteome</keyword>
<dbReference type="RefSeq" id="XP_015081274.1">
    <property type="nucleotide sequence ID" value="XM_015225788.1"/>
</dbReference>
<dbReference type="GeneID" id="107024843"/>
<evidence type="ECO:0000313" key="1">
    <source>
        <dbReference type="Proteomes" id="UP000694930"/>
    </source>
</evidence>
<name>A0ABM1H729_SOLPN</name>
<accession>A0ABM1H729</accession>
<dbReference type="InterPro" id="IPR043128">
    <property type="entry name" value="Rev_trsase/Diguanyl_cyclase"/>
</dbReference>
<dbReference type="InterPro" id="IPR050951">
    <property type="entry name" value="Retrovirus_Pol_polyprotein"/>
</dbReference>
<reference evidence="2" key="2">
    <citation type="submission" date="2025-08" db="UniProtKB">
        <authorList>
            <consortium name="RefSeq"/>
        </authorList>
    </citation>
    <scope>IDENTIFICATION</scope>
</reference>
<dbReference type="Proteomes" id="UP000694930">
    <property type="component" value="Chromosome 7"/>
</dbReference>